<gene>
    <name evidence="2" type="ORF">MM415A01886_0013</name>
    <name evidence="1" type="ORF">MM415B00826_0036</name>
    <name evidence="3" type="ORF">TM448B05135_0004</name>
</gene>
<dbReference type="EMBL" id="MT141462">
    <property type="protein sequence ID" value="QJA62125.1"/>
    <property type="molecule type" value="Genomic_DNA"/>
</dbReference>
<protein>
    <submittedName>
        <fullName evidence="1">Uncharacterized protein</fullName>
    </submittedName>
</protein>
<dbReference type="EMBL" id="MT142133">
    <property type="protein sequence ID" value="QJA74982.1"/>
    <property type="molecule type" value="Genomic_DNA"/>
</dbReference>
<evidence type="ECO:0000313" key="1">
    <source>
        <dbReference type="EMBL" id="QJA62125.1"/>
    </source>
</evidence>
<dbReference type="InterPro" id="IPR027417">
    <property type="entry name" value="P-loop_NTPase"/>
</dbReference>
<evidence type="ECO:0000313" key="2">
    <source>
        <dbReference type="EMBL" id="QJA74982.1"/>
    </source>
</evidence>
<name>A0A6M3IYL9_9ZZZZ</name>
<proteinExistence type="predicted"/>
<sequence>MKDNTPEKITQEKVWGFIQLGDEDFDLEGLRARYQIDAESSAFYTAISRLVTERKIKRLGRGKYRRVKYVEPVKWWGTNTNEEPINFRFPRSYDDDTEFGIEDCVEVFEGDMILIAGTSNYGKTTLALNILGENLGLMPSVLMGSEYTASDGKITPKFKRRMNRMKWVNWIEDGQPRFNLYPVGSDYEDYIQPDSINVIDWISLPGEYYLIDNVLKQIKDRVGKGVCVPVIQKNEGLKFGEGGERTERYADIYITVDPYGSDSMITLGKVKAPKGKATGRMWRFSIVDYGANLHDIYELVKCNKCWGKGYVKSGNNSIRCDGCQGRKFVDKDIDF</sequence>
<dbReference type="AlphaFoldDB" id="A0A6M3IYL9"/>
<reference evidence="1" key="1">
    <citation type="submission" date="2020-03" db="EMBL/GenBank/DDBJ databases">
        <title>The deep terrestrial virosphere.</title>
        <authorList>
            <person name="Holmfeldt K."/>
            <person name="Nilsson E."/>
            <person name="Simone D."/>
            <person name="Lopez-Fernandez M."/>
            <person name="Wu X."/>
            <person name="de Brujin I."/>
            <person name="Lundin D."/>
            <person name="Andersson A."/>
            <person name="Bertilsson S."/>
            <person name="Dopson M."/>
        </authorList>
    </citation>
    <scope>NUCLEOTIDE SEQUENCE</scope>
    <source>
        <strain evidence="2">MM415A01886</strain>
        <strain evidence="1">MM415B00826</strain>
        <strain evidence="3">TM448B05135</strain>
    </source>
</reference>
<evidence type="ECO:0000313" key="3">
    <source>
        <dbReference type="EMBL" id="QJI03828.1"/>
    </source>
</evidence>
<organism evidence="1">
    <name type="scientific">viral metagenome</name>
    <dbReference type="NCBI Taxonomy" id="1070528"/>
    <lineage>
        <taxon>unclassified sequences</taxon>
        <taxon>metagenomes</taxon>
        <taxon>organismal metagenomes</taxon>
    </lineage>
</organism>
<dbReference type="Gene3D" id="3.40.50.300">
    <property type="entry name" value="P-loop containing nucleotide triphosphate hydrolases"/>
    <property type="match status" value="1"/>
</dbReference>
<accession>A0A6M3IYL9</accession>
<dbReference type="EMBL" id="MT145123">
    <property type="protein sequence ID" value="QJI03828.1"/>
    <property type="molecule type" value="Genomic_DNA"/>
</dbReference>